<dbReference type="PANTHER" id="PTHR19857">
    <property type="entry name" value="MITOCHONDRIAL DIVISION PROTEIN 1-RELATED"/>
    <property type="match status" value="1"/>
</dbReference>
<dbReference type="EMBL" id="JACAZH010000002">
    <property type="protein sequence ID" value="KAF7374882.1"/>
    <property type="molecule type" value="Genomic_DNA"/>
</dbReference>
<gene>
    <name evidence="5" type="ORF">MSAN_00374300</name>
</gene>
<feature type="repeat" description="WD" evidence="3">
    <location>
        <begin position="67"/>
        <end position="108"/>
    </location>
</feature>
<feature type="region of interest" description="Disordered" evidence="4">
    <location>
        <begin position="1"/>
        <end position="65"/>
    </location>
</feature>
<proteinExistence type="predicted"/>
<dbReference type="PANTHER" id="PTHR19857:SF8">
    <property type="entry name" value="ANGIO-ASSOCIATED MIGRATORY CELL PROTEIN"/>
    <property type="match status" value="1"/>
</dbReference>
<evidence type="ECO:0000256" key="1">
    <source>
        <dbReference type="ARBA" id="ARBA00022574"/>
    </source>
</evidence>
<dbReference type="OrthoDB" id="10006285at2759"/>
<dbReference type="AlphaFoldDB" id="A0A8H6ZC23"/>
<dbReference type="SMART" id="SM00320">
    <property type="entry name" value="WD40"/>
    <property type="match status" value="6"/>
</dbReference>
<accession>A0A8H6ZC23</accession>
<dbReference type="PROSITE" id="PS00678">
    <property type="entry name" value="WD_REPEATS_1"/>
    <property type="match status" value="1"/>
</dbReference>
<keyword evidence="6" id="KW-1185">Reference proteome</keyword>
<keyword evidence="2" id="KW-0677">Repeat</keyword>
<dbReference type="Proteomes" id="UP000623467">
    <property type="component" value="Unassembled WGS sequence"/>
</dbReference>
<reference evidence="5" key="1">
    <citation type="submission" date="2020-05" db="EMBL/GenBank/DDBJ databases">
        <title>Mycena genomes resolve the evolution of fungal bioluminescence.</title>
        <authorList>
            <person name="Tsai I.J."/>
        </authorList>
    </citation>
    <scope>NUCLEOTIDE SEQUENCE</scope>
    <source>
        <strain evidence="5">160909Yilan</strain>
    </source>
</reference>
<evidence type="ECO:0000256" key="2">
    <source>
        <dbReference type="ARBA" id="ARBA00022737"/>
    </source>
</evidence>
<name>A0A8H6ZC23_9AGAR</name>
<dbReference type="Gene3D" id="2.130.10.10">
    <property type="entry name" value="YVTN repeat-like/Quinoprotein amine dehydrogenase"/>
    <property type="match status" value="4"/>
</dbReference>
<dbReference type="InterPro" id="IPR036322">
    <property type="entry name" value="WD40_repeat_dom_sf"/>
</dbReference>
<dbReference type="SUPFAM" id="SSF50978">
    <property type="entry name" value="WD40 repeat-like"/>
    <property type="match status" value="1"/>
</dbReference>
<evidence type="ECO:0000313" key="5">
    <source>
        <dbReference type="EMBL" id="KAF7374882.1"/>
    </source>
</evidence>
<dbReference type="InterPro" id="IPR001680">
    <property type="entry name" value="WD40_rpt"/>
</dbReference>
<dbReference type="InterPro" id="IPR051179">
    <property type="entry name" value="WD_repeat_multifunction"/>
</dbReference>
<sequence length="814" mass="83831">MASEHEEIEDLEEEQFITEDDVLAEVPDDGDVPMDEDDEDEAGDTLGELQGAGSSSGSGDDNSLQSFQNHGSSVFCIAGHPTEPLAASGGEDDLGYIWDITDGEVIVKLTGHTDSVTSIAWSNDGEMVSTGGMDGKIRIWRRVGTENYRTWEFLTQLEGPDEVMANESLLLVLMGFLMFWDPRLSTPIFKLNPGDARFDLDGITSLGVNPSSTLAVVGGAAGGVRVVSLNKGEVVAALGGHTEGESIEAIQFVDLAGNGASGPGVAVTGATDGKACIWDLTTMRLRATLEHEDAVTTLLAHPAPKGYLLVSGSADKTLRTWDARTGTLLRKHVGHQGAVLGGSLGLQGSVVLSAGDDGACLVFTTEATEDESIRSHSFYPTILCNTPNMKLTISSVFLSILLASTVTAAPLEARRVKNKMVMNGSAGQAAAQSAVGAAYFITNEPTGNFVVAAAIGSDGKLTLRQATSTGGLGSHNTGDGPDALFTQGAVKASAAGNIVAAVNAGSNTISVFNIDSTDPTNLEMIGEPVGSGGEFPVSLAINKAGNMVCSLNGGEVNGVACFSVDKTKGLVPVANTVRSLNLNQTTPANGPPGSASHVIFNEDNTQLIASVKGIPPTPGMFAVWDIAADGSLSQDFSAVQPPKGGLLPFSMTVIEGKNAILATDPGVGVDIVDFSGGVQSGVASGASSTLTIDGQSATCWSSFSPQTGNFYVTDIGTSQVTEVNVDDNLKPTIVTQYPQGNGTATIDNDIASIGQNDFMFILAPNATQVKVLSLNAPGKATALQTVDIAGPAQAAGLTVSAANLQGMTSFIKPQ</sequence>
<evidence type="ECO:0000256" key="3">
    <source>
        <dbReference type="PROSITE-ProRule" id="PRU00221"/>
    </source>
</evidence>
<dbReference type="SUPFAM" id="SSF51004">
    <property type="entry name" value="C-terminal (heme d1) domain of cytochrome cd1-nitrite reductase"/>
    <property type="match status" value="1"/>
</dbReference>
<feature type="compositionally biased region" description="Acidic residues" evidence="4">
    <location>
        <begin position="1"/>
        <end position="43"/>
    </location>
</feature>
<dbReference type="Pfam" id="PF00400">
    <property type="entry name" value="WD40"/>
    <property type="match status" value="3"/>
</dbReference>
<dbReference type="Pfam" id="PF10282">
    <property type="entry name" value="Lactonase"/>
    <property type="match status" value="1"/>
</dbReference>
<dbReference type="SUPFAM" id="SSF63829">
    <property type="entry name" value="Calcium-dependent phosphotriesterase"/>
    <property type="match status" value="1"/>
</dbReference>
<dbReference type="InterPro" id="IPR019775">
    <property type="entry name" value="WD40_repeat_CS"/>
</dbReference>
<dbReference type="PROSITE" id="PS50082">
    <property type="entry name" value="WD_REPEATS_2"/>
    <property type="match status" value="3"/>
</dbReference>
<organism evidence="5 6">
    <name type="scientific">Mycena sanguinolenta</name>
    <dbReference type="NCBI Taxonomy" id="230812"/>
    <lineage>
        <taxon>Eukaryota</taxon>
        <taxon>Fungi</taxon>
        <taxon>Dikarya</taxon>
        <taxon>Basidiomycota</taxon>
        <taxon>Agaricomycotina</taxon>
        <taxon>Agaricomycetes</taxon>
        <taxon>Agaricomycetidae</taxon>
        <taxon>Agaricales</taxon>
        <taxon>Marasmiineae</taxon>
        <taxon>Mycenaceae</taxon>
        <taxon>Mycena</taxon>
    </lineage>
</organism>
<dbReference type="InterPro" id="IPR015943">
    <property type="entry name" value="WD40/YVTN_repeat-like_dom_sf"/>
</dbReference>
<keyword evidence="1 3" id="KW-0853">WD repeat</keyword>
<protein>
    <recommendedName>
        <fullName evidence="7">Anaphase-promoting complex subunit 4 WD40 domain-containing protein</fullName>
    </recommendedName>
</protein>
<evidence type="ECO:0008006" key="7">
    <source>
        <dbReference type="Google" id="ProtNLM"/>
    </source>
</evidence>
<comment type="caution">
    <text evidence="5">The sequence shown here is derived from an EMBL/GenBank/DDBJ whole genome shotgun (WGS) entry which is preliminary data.</text>
</comment>
<feature type="repeat" description="WD" evidence="3">
    <location>
        <begin position="109"/>
        <end position="140"/>
    </location>
</feature>
<dbReference type="PROSITE" id="PS50294">
    <property type="entry name" value="WD_REPEATS_REGION"/>
    <property type="match status" value="3"/>
</dbReference>
<evidence type="ECO:0000256" key="4">
    <source>
        <dbReference type="SAM" id="MobiDB-lite"/>
    </source>
</evidence>
<evidence type="ECO:0000313" key="6">
    <source>
        <dbReference type="Proteomes" id="UP000623467"/>
    </source>
</evidence>
<dbReference type="InterPro" id="IPR019405">
    <property type="entry name" value="Lactonase_7-beta_prop"/>
</dbReference>
<feature type="repeat" description="WD" evidence="3">
    <location>
        <begin position="288"/>
        <end position="331"/>
    </location>
</feature>
<dbReference type="InterPro" id="IPR011048">
    <property type="entry name" value="Haem_d1_sf"/>
</dbReference>